<organism evidence="2 3">
    <name type="scientific">Artemisia annua</name>
    <name type="common">Sweet wormwood</name>
    <dbReference type="NCBI Taxonomy" id="35608"/>
    <lineage>
        <taxon>Eukaryota</taxon>
        <taxon>Viridiplantae</taxon>
        <taxon>Streptophyta</taxon>
        <taxon>Embryophyta</taxon>
        <taxon>Tracheophyta</taxon>
        <taxon>Spermatophyta</taxon>
        <taxon>Magnoliopsida</taxon>
        <taxon>eudicotyledons</taxon>
        <taxon>Gunneridae</taxon>
        <taxon>Pentapetalae</taxon>
        <taxon>asterids</taxon>
        <taxon>campanulids</taxon>
        <taxon>Asterales</taxon>
        <taxon>Asteraceae</taxon>
        <taxon>Asteroideae</taxon>
        <taxon>Anthemideae</taxon>
        <taxon>Artemisiinae</taxon>
        <taxon>Artemisia</taxon>
    </lineage>
</organism>
<evidence type="ECO:0000313" key="2">
    <source>
        <dbReference type="EMBL" id="PWA70053.1"/>
    </source>
</evidence>
<reference evidence="2 3" key="1">
    <citation type="journal article" date="2018" name="Mol. Plant">
        <title>The genome of Artemisia annua provides insight into the evolution of Asteraceae family and artemisinin biosynthesis.</title>
        <authorList>
            <person name="Shen Q."/>
            <person name="Zhang L."/>
            <person name="Liao Z."/>
            <person name="Wang S."/>
            <person name="Yan T."/>
            <person name="Shi P."/>
            <person name="Liu M."/>
            <person name="Fu X."/>
            <person name="Pan Q."/>
            <person name="Wang Y."/>
            <person name="Lv Z."/>
            <person name="Lu X."/>
            <person name="Zhang F."/>
            <person name="Jiang W."/>
            <person name="Ma Y."/>
            <person name="Chen M."/>
            <person name="Hao X."/>
            <person name="Li L."/>
            <person name="Tang Y."/>
            <person name="Lv G."/>
            <person name="Zhou Y."/>
            <person name="Sun X."/>
            <person name="Brodelius P.E."/>
            <person name="Rose J.K.C."/>
            <person name="Tang K."/>
        </authorList>
    </citation>
    <scope>NUCLEOTIDE SEQUENCE [LARGE SCALE GENOMIC DNA]</scope>
    <source>
        <strain evidence="3">cv. Huhao1</strain>
        <tissue evidence="2">Leaf</tissue>
    </source>
</reference>
<keyword evidence="3" id="KW-1185">Reference proteome</keyword>
<sequence length="85" mass="9772">MTVAQKKSMNKMCGLTAQCFPAMAEDDGVFRVVFSGHMAEYDGDFLWFFATWWSIATDIVVAGYLNRKNVKKTLLDGELERRKRE</sequence>
<keyword evidence="1" id="KW-0812">Transmembrane</keyword>
<dbReference type="EMBL" id="PKPP01003311">
    <property type="protein sequence ID" value="PWA70053.1"/>
    <property type="molecule type" value="Genomic_DNA"/>
</dbReference>
<protein>
    <submittedName>
        <fullName evidence="2">Uncharacterized protein</fullName>
    </submittedName>
</protein>
<keyword evidence="1" id="KW-0472">Membrane</keyword>
<keyword evidence="1" id="KW-1133">Transmembrane helix</keyword>
<name>A0A2U1N978_ARTAN</name>
<proteinExistence type="predicted"/>
<dbReference type="Proteomes" id="UP000245207">
    <property type="component" value="Unassembled WGS sequence"/>
</dbReference>
<evidence type="ECO:0000256" key="1">
    <source>
        <dbReference type="SAM" id="Phobius"/>
    </source>
</evidence>
<feature type="transmembrane region" description="Helical" evidence="1">
    <location>
        <begin position="48"/>
        <end position="65"/>
    </location>
</feature>
<dbReference type="AlphaFoldDB" id="A0A2U1N978"/>
<gene>
    <name evidence="2" type="ORF">CTI12_AA292430</name>
</gene>
<comment type="caution">
    <text evidence="2">The sequence shown here is derived from an EMBL/GenBank/DDBJ whole genome shotgun (WGS) entry which is preliminary data.</text>
</comment>
<evidence type="ECO:0000313" key="3">
    <source>
        <dbReference type="Proteomes" id="UP000245207"/>
    </source>
</evidence>
<accession>A0A2U1N978</accession>